<proteinExistence type="predicted"/>
<dbReference type="EMBL" id="KI686084">
    <property type="protein sequence ID" value="ETK87680.1"/>
    <property type="molecule type" value="Genomic_DNA"/>
</dbReference>
<dbReference type="AlphaFoldDB" id="W2GZD9"/>
<reference evidence="2" key="1">
    <citation type="submission" date="2013-11" db="EMBL/GenBank/DDBJ databases">
        <title>The Genome Sequence of Phytophthora parasitica CJ02B3.</title>
        <authorList>
            <consortium name="The Broad Institute Genomics Platform"/>
            <person name="Russ C."/>
            <person name="Tyler B."/>
            <person name="Panabieres F."/>
            <person name="Shan W."/>
            <person name="Tripathy S."/>
            <person name="Grunwald N."/>
            <person name="Machado M."/>
            <person name="Johnson C.S."/>
            <person name="Arredondo F."/>
            <person name="Hong C."/>
            <person name="Coffey M."/>
            <person name="Young S.K."/>
            <person name="Zeng Q."/>
            <person name="Gargeya S."/>
            <person name="Fitzgerald M."/>
            <person name="Abouelleil A."/>
            <person name="Alvarado L."/>
            <person name="Chapman S.B."/>
            <person name="Gainer-Dewar J."/>
            <person name="Goldberg J."/>
            <person name="Griggs A."/>
            <person name="Gujja S."/>
            <person name="Hansen M."/>
            <person name="Howarth C."/>
            <person name="Imamovic A."/>
            <person name="Ireland A."/>
            <person name="Larimer J."/>
            <person name="McCowan C."/>
            <person name="Murphy C."/>
            <person name="Pearson M."/>
            <person name="Poon T.W."/>
            <person name="Priest M."/>
            <person name="Roberts A."/>
            <person name="Saif S."/>
            <person name="Shea T."/>
            <person name="Sykes S."/>
            <person name="Wortman J."/>
            <person name="Nusbaum C."/>
            <person name="Birren B."/>
        </authorList>
    </citation>
    <scope>NUCLEOTIDE SEQUENCE [LARGE SCALE GENOMIC DNA]</scope>
    <source>
        <strain evidence="2">CJ02B3</strain>
    </source>
</reference>
<evidence type="ECO:0000313" key="2">
    <source>
        <dbReference type="EMBL" id="ETK87680.1"/>
    </source>
</evidence>
<organism evidence="2">
    <name type="scientific">Phytophthora nicotianae</name>
    <name type="common">Potato buckeye rot agent</name>
    <name type="synonym">Phytophthora parasitica</name>
    <dbReference type="NCBI Taxonomy" id="4792"/>
    <lineage>
        <taxon>Eukaryota</taxon>
        <taxon>Sar</taxon>
        <taxon>Stramenopiles</taxon>
        <taxon>Oomycota</taxon>
        <taxon>Peronosporomycetes</taxon>
        <taxon>Peronosporales</taxon>
        <taxon>Peronosporaceae</taxon>
        <taxon>Phytophthora</taxon>
    </lineage>
</organism>
<accession>W2GZD9</accession>
<feature type="region of interest" description="Disordered" evidence="1">
    <location>
        <begin position="23"/>
        <end position="42"/>
    </location>
</feature>
<evidence type="ECO:0000256" key="1">
    <source>
        <dbReference type="SAM" id="MobiDB-lite"/>
    </source>
</evidence>
<gene>
    <name evidence="2" type="ORF">L915_07917</name>
</gene>
<protein>
    <submittedName>
        <fullName evidence="2">Uncharacterized protein</fullName>
    </submittedName>
</protein>
<name>W2GZD9_PHYNI</name>
<dbReference type="Proteomes" id="UP000053236">
    <property type="component" value="Unassembled WGS sequence"/>
</dbReference>
<sequence length="42" mass="4873">MLAEEQLHSYPTTIYCRAESILPFEPPQDPEEDVRELDHASD</sequence>